<dbReference type="Pfam" id="PF01546">
    <property type="entry name" value="Peptidase_M20"/>
    <property type="match status" value="1"/>
</dbReference>
<gene>
    <name evidence="3" type="ordered locus">SE_1731</name>
</gene>
<sequence length="394" mass="43062">MHNKQKILDFIENNKYDYVEISHRIHERPELGNEEIFASRTLIDQLRANRFEIETDIAGHATGFIATYDSDMTGPVIGFLAEYDALPGLGHACGHNIIGTASVLAAVALKEVVDEIGGKVVVLGCPAEEGGENGSAKASYVKAGVIDEIDVALMIHPGNETYRTINTLAVDVLDIKFYGRSAHASENADEALNALDAMISYFNGIAQLRQHIKKGQRVHGVILDGGKAANIIPDFTHARFYTRATSRKELDVLTEKVNQIARGAAIQTGCDFEFGPIQNGVNEFIKAPKLDDLFEKYATELGEEVIDDDFGYGSTDTGNVSHVVPTIHPHIKIGSRNLVGHTHRFREAAASLQGDQALIRGAKILALMGLELIENKPLLDEIIEEHTHIKGHVK</sequence>
<dbReference type="HOGENOM" id="CLU_031812_1_0_9"/>
<dbReference type="InterPro" id="IPR052030">
    <property type="entry name" value="Peptidase_M20/M20A_hydrolases"/>
</dbReference>
<dbReference type="FunFam" id="3.40.630.10:FF:000071">
    <property type="entry name" value="Peptidase M20 domain-containing protein 2"/>
    <property type="match status" value="1"/>
</dbReference>
<name>A0A0H2VHH6_STAES</name>
<dbReference type="AlphaFoldDB" id="A0A0H2VHH6"/>
<dbReference type="GO" id="GO:0016805">
    <property type="term" value="F:dipeptidase activity"/>
    <property type="evidence" value="ECO:0007669"/>
    <property type="project" value="InterPro"/>
</dbReference>
<dbReference type="InterPro" id="IPR036264">
    <property type="entry name" value="Bact_exopeptidase_dim_dom"/>
</dbReference>
<organism evidence="3 4">
    <name type="scientific">Staphylococcus epidermidis (strain ATCC 12228 / FDA PCI 1200)</name>
    <dbReference type="NCBI Taxonomy" id="176280"/>
    <lineage>
        <taxon>Bacteria</taxon>
        <taxon>Bacillati</taxon>
        <taxon>Bacillota</taxon>
        <taxon>Bacilli</taxon>
        <taxon>Bacillales</taxon>
        <taxon>Staphylococcaceae</taxon>
        <taxon>Staphylococcus</taxon>
    </lineage>
</organism>
<comment type="similarity">
    <text evidence="1">Belongs to the peptidase M20A family.</text>
</comment>
<dbReference type="Proteomes" id="UP000001411">
    <property type="component" value="Chromosome"/>
</dbReference>
<dbReference type="Pfam" id="PF07687">
    <property type="entry name" value="M20_dimer"/>
    <property type="match status" value="1"/>
</dbReference>
<dbReference type="KEGG" id="sep:SE_1731"/>
<feature type="domain" description="Peptidase M20 dimerisation" evidence="2">
    <location>
        <begin position="174"/>
        <end position="264"/>
    </location>
</feature>
<dbReference type="Gene3D" id="3.40.630.10">
    <property type="entry name" value="Zn peptidases"/>
    <property type="match status" value="1"/>
</dbReference>
<dbReference type="Gene3D" id="3.30.70.360">
    <property type="match status" value="1"/>
</dbReference>
<dbReference type="PIRSF" id="PIRSF037226">
    <property type="entry name" value="Amidohydrolase_ACY1L2_prd"/>
    <property type="match status" value="1"/>
</dbReference>
<dbReference type="GeneID" id="50018170"/>
<dbReference type="GO" id="GO:0071713">
    <property type="term" value="F:para-aminobenzoyl-glutamate hydrolase activity"/>
    <property type="evidence" value="ECO:0007669"/>
    <property type="project" value="TreeGrafter"/>
</dbReference>
<evidence type="ECO:0000313" key="4">
    <source>
        <dbReference type="Proteomes" id="UP000001411"/>
    </source>
</evidence>
<dbReference type="OrthoDB" id="9781032at2"/>
<dbReference type="PANTHER" id="PTHR30575:SF0">
    <property type="entry name" value="XAA-ARG DIPEPTIDASE"/>
    <property type="match status" value="1"/>
</dbReference>
<dbReference type="SUPFAM" id="SSF55031">
    <property type="entry name" value="Bacterial exopeptidase dimerisation domain"/>
    <property type="match status" value="1"/>
</dbReference>
<dbReference type="EMBL" id="AE015929">
    <property type="protein sequence ID" value="AAO05330.1"/>
    <property type="molecule type" value="Genomic_DNA"/>
</dbReference>
<dbReference type="RefSeq" id="WP_002440552.1">
    <property type="nucleotide sequence ID" value="NC_004461.1"/>
</dbReference>
<dbReference type="eggNOG" id="COG1473">
    <property type="taxonomic scope" value="Bacteria"/>
</dbReference>
<evidence type="ECO:0000313" key="3">
    <source>
        <dbReference type="EMBL" id="AAO05330.1"/>
    </source>
</evidence>
<accession>A0A0H2VHH6</accession>
<dbReference type="CDD" id="cd05672">
    <property type="entry name" value="M20_ACY1L2-like"/>
    <property type="match status" value="1"/>
</dbReference>
<dbReference type="NCBIfam" id="TIGR01891">
    <property type="entry name" value="amidohydrolases"/>
    <property type="match status" value="1"/>
</dbReference>
<dbReference type="GO" id="GO:0005737">
    <property type="term" value="C:cytoplasm"/>
    <property type="evidence" value="ECO:0007669"/>
    <property type="project" value="TreeGrafter"/>
</dbReference>
<reference evidence="3 4" key="1">
    <citation type="journal article" date="2003" name="Mol. Microbiol.">
        <title>Genome-based analysis of virulence genes in a non-biofilm-forming Staphylococcus epidermidis strain (ATCC 12228).</title>
        <authorList>
            <person name="Zhang Y.Q."/>
            <person name="Ren S.X."/>
            <person name="Li H.L."/>
            <person name="Wang Y.X."/>
            <person name="Fu G."/>
            <person name="Yang J."/>
            <person name="Qin Z.Q."/>
            <person name="Miao Y.G."/>
            <person name="Wang W.Y."/>
            <person name="Chen R.S."/>
            <person name="Shen Y."/>
            <person name="Chen Z."/>
            <person name="Yuan Z.H."/>
            <person name="Zhao G.P."/>
            <person name="Qu D."/>
            <person name="Danchin A."/>
            <person name="Wen Y.M."/>
        </authorList>
    </citation>
    <scope>NUCLEOTIDE SEQUENCE [LARGE SCALE GENOMIC DNA]</scope>
    <source>
        <strain evidence="4">ATCC 12228 / FDA PCI 1200</strain>
    </source>
</reference>
<evidence type="ECO:0000259" key="2">
    <source>
        <dbReference type="Pfam" id="PF07687"/>
    </source>
</evidence>
<proteinExistence type="inferred from homology"/>
<dbReference type="InterPro" id="IPR017144">
    <property type="entry name" value="Xaa-Arg_dipeptidase"/>
</dbReference>
<dbReference type="GO" id="GO:0046657">
    <property type="term" value="P:folic acid catabolic process"/>
    <property type="evidence" value="ECO:0007669"/>
    <property type="project" value="TreeGrafter"/>
</dbReference>
<evidence type="ECO:0000256" key="1">
    <source>
        <dbReference type="PIRNR" id="PIRNR037226"/>
    </source>
</evidence>
<dbReference type="SUPFAM" id="SSF53187">
    <property type="entry name" value="Zn-dependent exopeptidases"/>
    <property type="match status" value="1"/>
</dbReference>
<dbReference type="PATRIC" id="fig|176280.10.peg.1691"/>
<protein>
    <recommendedName>
        <fullName evidence="1">Peptidase M20 domain-containing protein 2</fullName>
    </recommendedName>
</protein>
<dbReference type="InterPro" id="IPR011650">
    <property type="entry name" value="Peptidase_M20_dimer"/>
</dbReference>
<dbReference type="FunFam" id="3.30.70.360:FF:000004">
    <property type="entry name" value="Peptidase M20 domain-containing protein 2"/>
    <property type="match status" value="1"/>
</dbReference>
<dbReference type="InterPro" id="IPR002933">
    <property type="entry name" value="Peptidase_M20"/>
</dbReference>
<dbReference type="PANTHER" id="PTHR30575">
    <property type="entry name" value="PEPTIDASE M20"/>
    <property type="match status" value="1"/>
</dbReference>
<dbReference type="InterPro" id="IPR017439">
    <property type="entry name" value="Amidohydrolase"/>
</dbReference>